<organism evidence="3 4">
    <name type="scientific">Etheostoma spectabile</name>
    <name type="common">orangethroat darter</name>
    <dbReference type="NCBI Taxonomy" id="54343"/>
    <lineage>
        <taxon>Eukaryota</taxon>
        <taxon>Metazoa</taxon>
        <taxon>Chordata</taxon>
        <taxon>Craniata</taxon>
        <taxon>Vertebrata</taxon>
        <taxon>Euteleostomi</taxon>
        <taxon>Actinopterygii</taxon>
        <taxon>Neopterygii</taxon>
        <taxon>Teleostei</taxon>
        <taxon>Neoteleostei</taxon>
        <taxon>Acanthomorphata</taxon>
        <taxon>Eupercaria</taxon>
        <taxon>Perciformes</taxon>
        <taxon>Percoidei</taxon>
        <taxon>Percidae</taxon>
        <taxon>Etheostomatinae</taxon>
        <taxon>Etheostoma</taxon>
    </lineage>
</organism>
<accession>A0A5J5CVF2</accession>
<keyword evidence="2" id="KW-0472">Membrane</keyword>
<dbReference type="InterPro" id="IPR039983">
    <property type="entry name" value="CYP46A1"/>
</dbReference>
<dbReference type="GO" id="GO:0033781">
    <property type="term" value="F:cholesterol 24-hydroxylase activity"/>
    <property type="evidence" value="ECO:0007669"/>
    <property type="project" value="InterPro"/>
</dbReference>
<dbReference type="PANTHER" id="PTHR24293:SF0">
    <property type="entry name" value="CYP46A1 PROTEIN-RELATED"/>
    <property type="match status" value="1"/>
</dbReference>
<dbReference type="Pfam" id="PF00067">
    <property type="entry name" value="p450"/>
    <property type="match status" value="1"/>
</dbReference>
<sequence>MSFFHAISSWTALVPLFLIFISFIGYCLYVKHIHMKYDHIPGPPRVSFLFGHSPTVLRIMRKGDNIHDTFLEWSETYGPVCRINVLHYVAVLVTCPDATKPNHLQPYIAILNVPCVFSRFLGNGLITATDHEKWYKQRRIMDPAFSS</sequence>
<dbReference type="InterPro" id="IPR001128">
    <property type="entry name" value="Cyt_P450"/>
</dbReference>
<dbReference type="PANTHER" id="PTHR24293">
    <property type="entry name" value="CYTOCHROME P450 FAMILY 46 SUBFAMILY A"/>
    <property type="match status" value="1"/>
</dbReference>
<dbReference type="GO" id="GO:0020037">
    <property type="term" value="F:heme binding"/>
    <property type="evidence" value="ECO:0007669"/>
    <property type="project" value="InterPro"/>
</dbReference>
<reference evidence="3 4" key="1">
    <citation type="submission" date="2019-08" db="EMBL/GenBank/DDBJ databases">
        <title>A chromosome-level genome assembly, high-density linkage maps, and genome scans reveal the genomic architecture of hybrid incompatibilities underlying speciation via character displacement in darters (Percidae: Etheostominae).</title>
        <authorList>
            <person name="Moran R.L."/>
            <person name="Catchen J.M."/>
            <person name="Fuller R.C."/>
        </authorList>
    </citation>
    <scope>NUCLEOTIDE SEQUENCE [LARGE SCALE GENOMIC DNA]</scope>
    <source>
        <strain evidence="3">EspeVRDwgs_2016</strain>
        <tissue evidence="3">Muscle</tissue>
    </source>
</reference>
<feature type="transmembrane region" description="Helical" evidence="2">
    <location>
        <begin position="6"/>
        <end position="29"/>
    </location>
</feature>
<name>A0A5J5CVF2_9PERO</name>
<gene>
    <name evidence="3" type="ORF">FQN60_015877</name>
</gene>
<keyword evidence="2" id="KW-0812">Transmembrane</keyword>
<evidence type="ECO:0000313" key="3">
    <source>
        <dbReference type="EMBL" id="KAA8583331.1"/>
    </source>
</evidence>
<dbReference type="AlphaFoldDB" id="A0A5J5CVF2"/>
<comment type="caution">
    <text evidence="3">The sequence shown here is derived from an EMBL/GenBank/DDBJ whole genome shotgun (WGS) entry which is preliminary data.</text>
</comment>
<evidence type="ECO:0000256" key="1">
    <source>
        <dbReference type="ARBA" id="ARBA00010617"/>
    </source>
</evidence>
<dbReference type="Gene3D" id="1.10.630.10">
    <property type="entry name" value="Cytochrome P450"/>
    <property type="match status" value="1"/>
</dbReference>
<dbReference type="Proteomes" id="UP000327493">
    <property type="component" value="Chromosome 18"/>
</dbReference>
<dbReference type="GO" id="GO:0005506">
    <property type="term" value="F:iron ion binding"/>
    <property type="evidence" value="ECO:0007669"/>
    <property type="project" value="InterPro"/>
</dbReference>
<protein>
    <recommendedName>
        <fullName evidence="5">Cytochrome P450</fullName>
    </recommendedName>
</protein>
<evidence type="ECO:0008006" key="5">
    <source>
        <dbReference type="Google" id="ProtNLM"/>
    </source>
</evidence>
<dbReference type="GO" id="GO:0006707">
    <property type="term" value="P:cholesterol catabolic process"/>
    <property type="evidence" value="ECO:0007669"/>
    <property type="project" value="InterPro"/>
</dbReference>
<comment type="similarity">
    <text evidence="1">Belongs to the cytochrome P450 family.</text>
</comment>
<evidence type="ECO:0000313" key="4">
    <source>
        <dbReference type="Proteomes" id="UP000327493"/>
    </source>
</evidence>
<keyword evidence="4" id="KW-1185">Reference proteome</keyword>
<evidence type="ECO:0000256" key="2">
    <source>
        <dbReference type="SAM" id="Phobius"/>
    </source>
</evidence>
<proteinExistence type="inferred from homology"/>
<dbReference type="SUPFAM" id="SSF48264">
    <property type="entry name" value="Cytochrome P450"/>
    <property type="match status" value="1"/>
</dbReference>
<dbReference type="EMBL" id="VOFY01000018">
    <property type="protein sequence ID" value="KAA8583331.1"/>
    <property type="molecule type" value="Genomic_DNA"/>
</dbReference>
<feature type="non-terminal residue" evidence="3">
    <location>
        <position position="147"/>
    </location>
</feature>
<keyword evidence="2" id="KW-1133">Transmembrane helix</keyword>
<dbReference type="InterPro" id="IPR036396">
    <property type="entry name" value="Cyt_P450_sf"/>
</dbReference>